<reference evidence="1 2" key="1">
    <citation type="submission" date="2015-04" db="EMBL/GenBank/DDBJ databases">
        <title>Complete genome of flavobacterium.</title>
        <authorList>
            <person name="Kwon Y.M."/>
            <person name="Kim S.-J."/>
        </authorList>
    </citation>
    <scope>NUCLEOTIDE SEQUENCE [LARGE SCALE GENOMIC DNA]</scope>
    <source>
        <strain evidence="1 2">DK169</strain>
    </source>
</reference>
<comment type="caution">
    <text evidence="1">The sequence shown here is derived from an EMBL/GenBank/DDBJ whole genome shotgun (WGS) entry which is preliminary data.</text>
</comment>
<proteinExistence type="predicted"/>
<evidence type="ECO:0000313" key="1">
    <source>
        <dbReference type="EMBL" id="KQC29941.1"/>
    </source>
</evidence>
<dbReference type="Proteomes" id="UP000050827">
    <property type="component" value="Unassembled WGS sequence"/>
</dbReference>
<keyword evidence="2" id="KW-1185">Reference proteome</keyword>
<dbReference type="EMBL" id="LCTZ01000002">
    <property type="protein sequence ID" value="KQC29941.1"/>
    <property type="molecule type" value="Genomic_DNA"/>
</dbReference>
<protein>
    <submittedName>
        <fullName evidence="1">Uncharacterized protein</fullName>
    </submittedName>
</protein>
<gene>
    <name evidence="1" type="ORF">AAY42_08620</name>
</gene>
<sequence>MKFRSFLVQINIDLQFSRTKPIEGNCQKGNVILKRIYVPKGNVHNEIQPIYLFKSLKLTKSGNE</sequence>
<evidence type="ECO:0000313" key="2">
    <source>
        <dbReference type="Proteomes" id="UP000050827"/>
    </source>
</evidence>
<dbReference type="AlphaFoldDB" id="A0A0Q1DLU1"/>
<organism evidence="1 2">
    <name type="scientific">Flagellimonas eckloniae</name>
    <dbReference type="NCBI Taxonomy" id="346185"/>
    <lineage>
        <taxon>Bacteria</taxon>
        <taxon>Pseudomonadati</taxon>
        <taxon>Bacteroidota</taxon>
        <taxon>Flavobacteriia</taxon>
        <taxon>Flavobacteriales</taxon>
        <taxon>Flavobacteriaceae</taxon>
        <taxon>Flagellimonas</taxon>
    </lineage>
</organism>
<name>A0A0Q1DLU1_9FLAO</name>
<accession>A0A0Q1DLU1</accession>